<protein>
    <submittedName>
        <fullName evidence="4">NAD(P)-binding protein</fullName>
    </submittedName>
</protein>
<gene>
    <name evidence="4" type="ORF">NA57DRAFT_76536</name>
</gene>
<accession>A0A9P4IFV3</accession>
<proteinExistence type="inferred from homology"/>
<evidence type="ECO:0000256" key="2">
    <source>
        <dbReference type="ARBA" id="ARBA00022857"/>
    </source>
</evidence>
<dbReference type="Proteomes" id="UP000799772">
    <property type="component" value="Unassembled WGS sequence"/>
</dbReference>
<name>A0A9P4IFV3_9PEZI</name>
<dbReference type="InterPro" id="IPR002347">
    <property type="entry name" value="SDR_fam"/>
</dbReference>
<sequence length="319" mass="35162">MAPSSVRVALITGASSGIGLALTQHLLSKPSPTWHVVLADMNPPPASANLPASRTRYIHTNVADWSSQASCFREAFSWHSRLDFAALNAGIDDRDDIFNSMDFSLSQPDGPPKPNMLTFDVDFYAVYYGIKLCAYYFSASPQHIKPTSNGEERGVMVLTASAAGLYPNPAIPQYSASKEALISLTRSLAPRAQEHGIRMNALCPAMVPTNLAPPGLMDVVPDEGVTPMSTILRAYDEMMDPKGGPSGRGRNGGVVEANVQDLDWKENEGWKPKIEKEGKGLWRAREVMGTWNKVYLERNRRWAIGDWDENREKVQRGKL</sequence>
<evidence type="ECO:0000313" key="5">
    <source>
        <dbReference type="Proteomes" id="UP000799772"/>
    </source>
</evidence>
<comment type="caution">
    <text evidence="4">The sequence shown here is derived from an EMBL/GenBank/DDBJ whole genome shotgun (WGS) entry which is preliminary data.</text>
</comment>
<dbReference type="SUPFAM" id="SSF51735">
    <property type="entry name" value="NAD(P)-binding Rossmann-fold domains"/>
    <property type="match status" value="1"/>
</dbReference>
<dbReference type="Gene3D" id="3.40.50.720">
    <property type="entry name" value="NAD(P)-binding Rossmann-like Domain"/>
    <property type="match status" value="1"/>
</dbReference>
<dbReference type="Pfam" id="PF00106">
    <property type="entry name" value="adh_short"/>
    <property type="match status" value="1"/>
</dbReference>
<evidence type="ECO:0000256" key="3">
    <source>
        <dbReference type="ARBA" id="ARBA00023002"/>
    </source>
</evidence>
<dbReference type="OrthoDB" id="5371740at2759"/>
<comment type="similarity">
    <text evidence="1">Belongs to the short-chain dehydrogenases/reductases (SDR) family.</text>
</comment>
<organism evidence="4 5">
    <name type="scientific">Rhizodiscina lignyota</name>
    <dbReference type="NCBI Taxonomy" id="1504668"/>
    <lineage>
        <taxon>Eukaryota</taxon>
        <taxon>Fungi</taxon>
        <taxon>Dikarya</taxon>
        <taxon>Ascomycota</taxon>
        <taxon>Pezizomycotina</taxon>
        <taxon>Dothideomycetes</taxon>
        <taxon>Pleosporomycetidae</taxon>
        <taxon>Aulographales</taxon>
        <taxon>Rhizodiscinaceae</taxon>
        <taxon>Rhizodiscina</taxon>
    </lineage>
</organism>
<dbReference type="PANTHER" id="PTHR44229">
    <property type="entry name" value="15-HYDROXYPROSTAGLANDIN DEHYDROGENASE [NAD(+)]"/>
    <property type="match status" value="1"/>
</dbReference>
<dbReference type="EMBL" id="ML978127">
    <property type="protein sequence ID" value="KAF2097727.1"/>
    <property type="molecule type" value="Genomic_DNA"/>
</dbReference>
<dbReference type="GO" id="GO:0005737">
    <property type="term" value="C:cytoplasm"/>
    <property type="evidence" value="ECO:0007669"/>
    <property type="project" value="TreeGrafter"/>
</dbReference>
<dbReference type="InterPro" id="IPR020904">
    <property type="entry name" value="Sc_DH/Rdtase_CS"/>
</dbReference>
<evidence type="ECO:0000256" key="1">
    <source>
        <dbReference type="ARBA" id="ARBA00006484"/>
    </source>
</evidence>
<dbReference type="PANTHER" id="PTHR44229:SF4">
    <property type="entry name" value="15-HYDROXYPROSTAGLANDIN DEHYDROGENASE [NAD(+)]"/>
    <property type="match status" value="1"/>
</dbReference>
<keyword evidence="2" id="KW-0521">NADP</keyword>
<dbReference type="AlphaFoldDB" id="A0A9P4IFV3"/>
<keyword evidence="5" id="KW-1185">Reference proteome</keyword>
<evidence type="ECO:0000313" key="4">
    <source>
        <dbReference type="EMBL" id="KAF2097727.1"/>
    </source>
</evidence>
<dbReference type="InterPro" id="IPR036291">
    <property type="entry name" value="NAD(P)-bd_dom_sf"/>
</dbReference>
<dbReference type="PRINTS" id="PR00081">
    <property type="entry name" value="GDHRDH"/>
</dbReference>
<dbReference type="GO" id="GO:0016616">
    <property type="term" value="F:oxidoreductase activity, acting on the CH-OH group of donors, NAD or NADP as acceptor"/>
    <property type="evidence" value="ECO:0007669"/>
    <property type="project" value="TreeGrafter"/>
</dbReference>
<dbReference type="PROSITE" id="PS00061">
    <property type="entry name" value="ADH_SHORT"/>
    <property type="match status" value="1"/>
</dbReference>
<keyword evidence="3" id="KW-0560">Oxidoreductase</keyword>
<reference evidence="4" key="1">
    <citation type="journal article" date="2020" name="Stud. Mycol.">
        <title>101 Dothideomycetes genomes: a test case for predicting lifestyles and emergence of pathogens.</title>
        <authorList>
            <person name="Haridas S."/>
            <person name="Albert R."/>
            <person name="Binder M."/>
            <person name="Bloem J."/>
            <person name="Labutti K."/>
            <person name="Salamov A."/>
            <person name="Andreopoulos B."/>
            <person name="Baker S."/>
            <person name="Barry K."/>
            <person name="Bills G."/>
            <person name="Bluhm B."/>
            <person name="Cannon C."/>
            <person name="Castanera R."/>
            <person name="Culley D."/>
            <person name="Daum C."/>
            <person name="Ezra D."/>
            <person name="Gonzalez J."/>
            <person name="Henrissat B."/>
            <person name="Kuo A."/>
            <person name="Liang C."/>
            <person name="Lipzen A."/>
            <person name="Lutzoni F."/>
            <person name="Magnuson J."/>
            <person name="Mondo S."/>
            <person name="Nolan M."/>
            <person name="Ohm R."/>
            <person name="Pangilinan J."/>
            <person name="Park H.-J."/>
            <person name="Ramirez L."/>
            <person name="Alfaro M."/>
            <person name="Sun H."/>
            <person name="Tritt A."/>
            <person name="Yoshinaga Y."/>
            <person name="Zwiers L.-H."/>
            <person name="Turgeon B."/>
            <person name="Goodwin S."/>
            <person name="Spatafora J."/>
            <person name="Crous P."/>
            <person name="Grigoriev I."/>
        </authorList>
    </citation>
    <scope>NUCLEOTIDE SEQUENCE</scope>
    <source>
        <strain evidence="4">CBS 133067</strain>
    </source>
</reference>